<dbReference type="Proteomes" id="UP000694232">
    <property type="component" value="Chromosome 1"/>
</dbReference>
<gene>
    <name evidence="2" type="ORF">KNV97_08705</name>
</gene>
<sequence length="76" mass="8050">MFLFKDLTTKAWCSLISFLHCNKGASGIEYAIIATIAAIAIALFSTGDDNIAARIEDVLNTVKDALPATTTTSPTT</sequence>
<name>A0A975UAP9_9VIBR</name>
<keyword evidence="1" id="KW-0812">Transmembrane</keyword>
<accession>A0A975UAP9</accession>
<dbReference type="AlphaFoldDB" id="A0A975UAP9"/>
<keyword evidence="1" id="KW-0472">Membrane</keyword>
<evidence type="ECO:0000313" key="3">
    <source>
        <dbReference type="Proteomes" id="UP000694232"/>
    </source>
</evidence>
<organism evidence="2 3">
    <name type="scientific">Vibrio ostreae</name>
    <dbReference type="NCBI Taxonomy" id="2841925"/>
    <lineage>
        <taxon>Bacteria</taxon>
        <taxon>Pseudomonadati</taxon>
        <taxon>Pseudomonadota</taxon>
        <taxon>Gammaproteobacteria</taxon>
        <taxon>Vibrionales</taxon>
        <taxon>Vibrionaceae</taxon>
        <taxon>Vibrio</taxon>
    </lineage>
</organism>
<keyword evidence="3" id="KW-1185">Reference proteome</keyword>
<protein>
    <submittedName>
        <fullName evidence="2">Flp family type IVb pilin</fullName>
    </submittedName>
</protein>
<feature type="transmembrane region" description="Helical" evidence="1">
    <location>
        <begin position="27"/>
        <end position="44"/>
    </location>
</feature>
<keyword evidence="1" id="KW-1133">Transmembrane helix</keyword>
<evidence type="ECO:0000313" key="2">
    <source>
        <dbReference type="EMBL" id="QXO18343.1"/>
    </source>
</evidence>
<evidence type="ECO:0000256" key="1">
    <source>
        <dbReference type="SAM" id="Phobius"/>
    </source>
</evidence>
<proteinExistence type="predicted"/>
<dbReference type="KEGG" id="vos:KNV97_08705"/>
<reference evidence="2" key="1">
    <citation type="submission" date="2021-06" db="EMBL/GenBank/DDBJ databases">
        <title>Vibrio nov. sp., novel gut bacterium isolated from Yellow Sea oyster.</title>
        <authorList>
            <person name="Muhammad N."/>
            <person name="Nguyen T.H."/>
            <person name="Lee Y.-J."/>
            <person name="Ko J."/>
            <person name="Kim S.-G."/>
        </authorList>
    </citation>
    <scope>NUCLEOTIDE SEQUENCE</scope>
    <source>
        <strain evidence="2">OG9-811</strain>
    </source>
</reference>
<dbReference type="EMBL" id="CP076643">
    <property type="protein sequence ID" value="QXO18343.1"/>
    <property type="molecule type" value="Genomic_DNA"/>
</dbReference>
<dbReference type="RefSeq" id="WP_136482969.1">
    <property type="nucleotide sequence ID" value="NZ_CP076643.1"/>
</dbReference>